<dbReference type="InParanoid" id="A0A2P5CZW2"/>
<gene>
    <name evidence="1" type="ORF">TorRG33x02_267460</name>
</gene>
<keyword evidence="2" id="KW-1185">Reference proteome</keyword>
<dbReference type="OrthoDB" id="676979at2759"/>
<dbReference type="STRING" id="63057.A0A2P5CZW2"/>
<feature type="non-terminal residue" evidence="1">
    <location>
        <position position="70"/>
    </location>
</feature>
<reference evidence="2" key="1">
    <citation type="submission" date="2016-06" db="EMBL/GenBank/DDBJ databases">
        <title>Parallel loss of symbiosis genes in relatives of nitrogen-fixing non-legume Parasponia.</title>
        <authorList>
            <person name="Van Velzen R."/>
            <person name="Holmer R."/>
            <person name="Bu F."/>
            <person name="Rutten L."/>
            <person name="Van Zeijl A."/>
            <person name="Liu W."/>
            <person name="Santuari L."/>
            <person name="Cao Q."/>
            <person name="Sharma T."/>
            <person name="Shen D."/>
            <person name="Roswanjaya Y."/>
            <person name="Wardhani T."/>
            <person name="Kalhor M.S."/>
            <person name="Jansen J."/>
            <person name="Van den Hoogen J."/>
            <person name="Gungor B."/>
            <person name="Hartog M."/>
            <person name="Hontelez J."/>
            <person name="Verver J."/>
            <person name="Yang W.-C."/>
            <person name="Schijlen E."/>
            <person name="Repin R."/>
            <person name="Schilthuizen M."/>
            <person name="Schranz E."/>
            <person name="Heidstra R."/>
            <person name="Miyata K."/>
            <person name="Fedorova E."/>
            <person name="Kohlen W."/>
            <person name="Bisseling T."/>
            <person name="Smit S."/>
            <person name="Geurts R."/>
        </authorList>
    </citation>
    <scope>NUCLEOTIDE SEQUENCE [LARGE SCALE GENOMIC DNA]</scope>
    <source>
        <strain evidence="2">cv. RG33-2</strain>
    </source>
</reference>
<protein>
    <submittedName>
        <fullName evidence="1">Uncharacterized protein</fullName>
    </submittedName>
</protein>
<dbReference type="AlphaFoldDB" id="A0A2P5CZW2"/>
<dbReference type="Proteomes" id="UP000237000">
    <property type="component" value="Unassembled WGS sequence"/>
</dbReference>
<organism evidence="1 2">
    <name type="scientific">Trema orientale</name>
    <name type="common">Charcoal tree</name>
    <name type="synonym">Celtis orientalis</name>
    <dbReference type="NCBI Taxonomy" id="63057"/>
    <lineage>
        <taxon>Eukaryota</taxon>
        <taxon>Viridiplantae</taxon>
        <taxon>Streptophyta</taxon>
        <taxon>Embryophyta</taxon>
        <taxon>Tracheophyta</taxon>
        <taxon>Spermatophyta</taxon>
        <taxon>Magnoliopsida</taxon>
        <taxon>eudicotyledons</taxon>
        <taxon>Gunneridae</taxon>
        <taxon>Pentapetalae</taxon>
        <taxon>rosids</taxon>
        <taxon>fabids</taxon>
        <taxon>Rosales</taxon>
        <taxon>Cannabaceae</taxon>
        <taxon>Trema</taxon>
    </lineage>
</organism>
<name>A0A2P5CZW2_TREOI</name>
<accession>A0A2P5CZW2</accession>
<sequence>MGKYPGDVILFLSILSPSASSTGHDILLNEVLDQRFPSPKDQVAEEVVYVANLAFLYLQINPQSRLTMRQ</sequence>
<evidence type="ECO:0000313" key="1">
    <source>
        <dbReference type="EMBL" id="PON66578.1"/>
    </source>
</evidence>
<comment type="caution">
    <text evidence="1">The sequence shown here is derived from an EMBL/GenBank/DDBJ whole genome shotgun (WGS) entry which is preliminary data.</text>
</comment>
<dbReference type="EMBL" id="JXTC01000311">
    <property type="protein sequence ID" value="PON66578.1"/>
    <property type="molecule type" value="Genomic_DNA"/>
</dbReference>
<evidence type="ECO:0000313" key="2">
    <source>
        <dbReference type="Proteomes" id="UP000237000"/>
    </source>
</evidence>
<proteinExistence type="predicted"/>